<sequence length="224" mass="24732">MCQEPQNQSPTPRQPLSMQSSSETQTCYSICCERSVAVERKRERKRAVGSLPSNRVVWTRDADSDRGPGHASGRLGEVWQWKAGTWNARNNPALLPANRNSPLKKHPSKSPETCCLACVCCPPLPNRLLKTTSGAEYRREGARASTDAEAQASICSSFSPVWQARPSLAMQQYHKRNANQRAASLLSICGCWLASLSLHTSTGLLRLQHAGESIRTAMSELRRT</sequence>
<dbReference type="AlphaFoldDB" id="A0AAD8ULD2"/>
<keyword evidence="3" id="KW-1185">Reference proteome</keyword>
<evidence type="ECO:0000313" key="2">
    <source>
        <dbReference type="EMBL" id="KAK1725463.1"/>
    </source>
</evidence>
<organism evidence="2 3">
    <name type="scientific">Glomerella acutata</name>
    <name type="common">Colletotrichum acutatum</name>
    <dbReference type="NCBI Taxonomy" id="27357"/>
    <lineage>
        <taxon>Eukaryota</taxon>
        <taxon>Fungi</taxon>
        <taxon>Dikarya</taxon>
        <taxon>Ascomycota</taxon>
        <taxon>Pezizomycotina</taxon>
        <taxon>Sordariomycetes</taxon>
        <taxon>Hypocreomycetidae</taxon>
        <taxon>Glomerellales</taxon>
        <taxon>Glomerellaceae</taxon>
        <taxon>Colletotrichum</taxon>
        <taxon>Colletotrichum acutatum species complex</taxon>
    </lineage>
</organism>
<proteinExistence type="predicted"/>
<dbReference type="GeneID" id="85386163"/>
<dbReference type="Proteomes" id="UP001244207">
    <property type="component" value="Unassembled WGS sequence"/>
</dbReference>
<name>A0AAD8ULD2_GLOAC</name>
<evidence type="ECO:0000256" key="1">
    <source>
        <dbReference type="SAM" id="MobiDB-lite"/>
    </source>
</evidence>
<reference evidence="2" key="1">
    <citation type="submission" date="2021-12" db="EMBL/GenBank/DDBJ databases">
        <title>Comparative genomics, transcriptomics and evolutionary studies reveal genomic signatures of adaptation to plant cell wall in hemibiotrophic fungi.</title>
        <authorList>
            <consortium name="DOE Joint Genome Institute"/>
            <person name="Baroncelli R."/>
            <person name="Diaz J.F."/>
            <person name="Benocci T."/>
            <person name="Peng M."/>
            <person name="Battaglia E."/>
            <person name="Haridas S."/>
            <person name="Andreopoulos W."/>
            <person name="Labutti K."/>
            <person name="Pangilinan J."/>
            <person name="Floch G.L."/>
            <person name="Makela M.R."/>
            <person name="Henrissat B."/>
            <person name="Grigoriev I.V."/>
            <person name="Crouch J.A."/>
            <person name="De Vries R.P."/>
            <person name="Sukno S.A."/>
            <person name="Thon M.R."/>
        </authorList>
    </citation>
    <scope>NUCLEOTIDE SEQUENCE</scope>
    <source>
        <strain evidence="2">CBS 112980</strain>
    </source>
</reference>
<comment type="caution">
    <text evidence="2">The sequence shown here is derived from an EMBL/GenBank/DDBJ whole genome shotgun (WGS) entry which is preliminary data.</text>
</comment>
<protein>
    <submittedName>
        <fullName evidence="2">Uncharacterized protein</fullName>
    </submittedName>
</protein>
<dbReference type="RefSeq" id="XP_060365518.1">
    <property type="nucleotide sequence ID" value="XM_060502264.1"/>
</dbReference>
<dbReference type="EMBL" id="JAHMHS010000041">
    <property type="protein sequence ID" value="KAK1725463.1"/>
    <property type="molecule type" value="Genomic_DNA"/>
</dbReference>
<accession>A0AAD8ULD2</accession>
<evidence type="ECO:0000313" key="3">
    <source>
        <dbReference type="Proteomes" id="UP001244207"/>
    </source>
</evidence>
<gene>
    <name evidence="2" type="ORF">BDZ83DRAFT_302751</name>
</gene>
<feature type="region of interest" description="Disordered" evidence="1">
    <location>
        <begin position="1"/>
        <end position="22"/>
    </location>
</feature>